<reference evidence="9" key="1">
    <citation type="submission" date="2020-05" db="EMBL/GenBank/DDBJ databases">
        <authorList>
            <person name="Chiriac C."/>
            <person name="Salcher M."/>
            <person name="Ghai R."/>
            <person name="Kavagutti S V."/>
        </authorList>
    </citation>
    <scope>NUCLEOTIDE SEQUENCE</scope>
</reference>
<feature type="transmembrane region" description="Helical" evidence="8">
    <location>
        <begin position="265"/>
        <end position="282"/>
    </location>
</feature>
<keyword evidence="5 8" id="KW-0812">Transmembrane</keyword>
<feature type="transmembrane region" description="Helical" evidence="8">
    <location>
        <begin position="313"/>
        <end position="332"/>
    </location>
</feature>
<dbReference type="EMBL" id="CAESAN010000059">
    <property type="protein sequence ID" value="CAB4343615.1"/>
    <property type="molecule type" value="Genomic_DNA"/>
</dbReference>
<keyword evidence="3" id="KW-0328">Glycosyltransferase</keyword>
<feature type="transmembrane region" description="Helical" evidence="8">
    <location>
        <begin position="135"/>
        <end position="155"/>
    </location>
</feature>
<dbReference type="PANTHER" id="PTHR33908">
    <property type="entry name" value="MANNOSYLTRANSFERASE YKCB-RELATED"/>
    <property type="match status" value="1"/>
</dbReference>
<evidence type="ECO:0000256" key="7">
    <source>
        <dbReference type="ARBA" id="ARBA00023136"/>
    </source>
</evidence>
<evidence type="ECO:0000256" key="5">
    <source>
        <dbReference type="ARBA" id="ARBA00022692"/>
    </source>
</evidence>
<evidence type="ECO:0000256" key="1">
    <source>
        <dbReference type="ARBA" id="ARBA00004651"/>
    </source>
</evidence>
<dbReference type="PANTHER" id="PTHR33908:SF11">
    <property type="entry name" value="MEMBRANE PROTEIN"/>
    <property type="match status" value="1"/>
</dbReference>
<keyword evidence="2" id="KW-1003">Cell membrane</keyword>
<evidence type="ECO:0000256" key="4">
    <source>
        <dbReference type="ARBA" id="ARBA00022679"/>
    </source>
</evidence>
<keyword evidence="7 8" id="KW-0472">Membrane</keyword>
<evidence type="ECO:0000256" key="6">
    <source>
        <dbReference type="ARBA" id="ARBA00022989"/>
    </source>
</evidence>
<keyword evidence="4" id="KW-0808">Transferase</keyword>
<feature type="transmembrane region" description="Helical" evidence="8">
    <location>
        <begin position="50"/>
        <end position="71"/>
    </location>
</feature>
<dbReference type="InterPro" id="IPR050297">
    <property type="entry name" value="LipidA_mod_glycosyltrf_83"/>
</dbReference>
<dbReference type="GO" id="GO:0008610">
    <property type="term" value="P:lipid biosynthetic process"/>
    <property type="evidence" value="ECO:0007669"/>
    <property type="project" value="UniProtKB-ARBA"/>
</dbReference>
<evidence type="ECO:0000256" key="2">
    <source>
        <dbReference type="ARBA" id="ARBA00022475"/>
    </source>
</evidence>
<organism evidence="9">
    <name type="scientific">freshwater metagenome</name>
    <dbReference type="NCBI Taxonomy" id="449393"/>
    <lineage>
        <taxon>unclassified sequences</taxon>
        <taxon>metagenomes</taxon>
        <taxon>ecological metagenomes</taxon>
    </lineage>
</organism>
<dbReference type="AlphaFoldDB" id="A0A6J5ZMU8"/>
<dbReference type="GO" id="GO:0016763">
    <property type="term" value="F:pentosyltransferase activity"/>
    <property type="evidence" value="ECO:0007669"/>
    <property type="project" value="TreeGrafter"/>
</dbReference>
<feature type="transmembrane region" description="Helical" evidence="8">
    <location>
        <begin position="205"/>
        <end position="224"/>
    </location>
</feature>
<evidence type="ECO:0000256" key="8">
    <source>
        <dbReference type="SAM" id="Phobius"/>
    </source>
</evidence>
<dbReference type="GO" id="GO:0005886">
    <property type="term" value="C:plasma membrane"/>
    <property type="evidence" value="ECO:0007669"/>
    <property type="project" value="UniProtKB-SubCell"/>
</dbReference>
<sequence>MSGSRSRIQAVAAIVALAALAWLLAGRGLVNYDTLYSLVWGRELSEGQSLVLTTPFAPTLHPFGIVLGILLSPFSKTVAAGVHGVAATDIVLVLAFLALGALIWLTYKLGSFWFGPWAGVLAALIMITRRPLLDFGARAFVDIPYVALVLAAALIESRRRRAAVPVLALLAIAGLIRPEAWAFSGAYVIYLWFSGEHTPRQVAGWLAMAAVGPVVWLLGDWLLAGDVLHSLRGTQQNGRELGRATGLSGIVTVAPRRLGEILREPVLFGALGGLAFSCWALRDRVRAPLLIAAVSLAAFCLLALAGLPIVGRYLLLPAVIGAIFCGAGVFGWRELAGDDKRRRPWAWFAALTILLLIVFAPIQVSRLSNLRYALKRQEQIQGDLRALVQQPPGLISRSCTPISVPNHRPVPLLAIWLDLPAQQIFSAADAPQPSGQFIATASPSVAADYILDPRDKDRSVVQPPASFKSVGSNESWVVYSRCQAPAG</sequence>
<feature type="transmembrane region" description="Helical" evidence="8">
    <location>
        <begin position="111"/>
        <end position="128"/>
    </location>
</feature>
<feature type="transmembrane region" description="Helical" evidence="8">
    <location>
        <begin position="344"/>
        <end position="362"/>
    </location>
</feature>
<feature type="transmembrane region" description="Helical" evidence="8">
    <location>
        <begin position="167"/>
        <end position="193"/>
    </location>
</feature>
<feature type="transmembrane region" description="Helical" evidence="8">
    <location>
        <begin position="289"/>
        <end position="307"/>
    </location>
</feature>
<comment type="subcellular location">
    <subcellularLocation>
        <location evidence="1">Cell membrane</location>
        <topology evidence="1">Multi-pass membrane protein</topology>
    </subcellularLocation>
</comment>
<feature type="transmembrane region" description="Helical" evidence="8">
    <location>
        <begin position="78"/>
        <end position="105"/>
    </location>
</feature>
<evidence type="ECO:0000256" key="3">
    <source>
        <dbReference type="ARBA" id="ARBA00022676"/>
    </source>
</evidence>
<keyword evidence="6 8" id="KW-1133">Transmembrane helix</keyword>
<evidence type="ECO:0000313" key="9">
    <source>
        <dbReference type="EMBL" id="CAB4343615.1"/>
    </source>
</evidence>
<accession>A0A6J5ZMU8</accession>
<protein>
    <submittedName>
        <fullName evidence="9">Unannotated protein</fullName>
    </submittedName>
</protein>
<name>A0A6J5ZMU8_9ZZZZ</name>
<proteinExistence type="predicted"/>
<gene>
    <name evidence="9" type="ORF">UFOPK3547_00826</name>
</gene>